<evidence type="ECO:0000313" key="6">
    <source>
        <dbReference type="Proteomes" id="UP000002051"/>
    </source>
</evidence>
<feature type="domain" description="TsaA-like" evidence="3">
    <location>
        <begin position="1"/>
        <end position="97"/>
    </location>
</feature>
<dbReference type="InterPro" id="IPR036414">
    <property type="entry name" value="YaeB_N_sf"/>
</dbReference>
<protein>
    <submittedName>
        <fullName evidence="4">DUF223 domain protein</fullName>
    </submittedName>
</protein>
<dbReference type="HOGENOM" id="CLU_2349947_0_0_1"/>
<organism evidence="4 6">
    <name type="scientific">Medicago truncatula</name>
    <name type="common">Barrel medic</name>
    <name type="synonym">Medicago tribuloides</name>
    <dbReference type="NCBI Taxonomy" id="3880"/>
    <lineage>
        <taxon>Eukaryota</taxon>
        <taxon>Viridiplantae</taxon>
        <taxon>Streptophyta</taxon>
        <taxon>Embryophyta</taxon>
        <taxon>Tracheophyta</taxon>
        <taxon>Spermatophyta</taxon>
        <taxon>Magnoliopsida</taxon>
        <taxon>eudicotyledons</taxon>
        <taxon>Gunneridae</taxon>
        <taxon>Pentapetalae</taxon>
        <taxon>rosids</taxon>
        <taxon>fabids</taxon>
        <taxon>Fabales</taxon>
        <taxon>Fabaceae</taxon>
        <taxon>Papilionoideae</taxon>
        <taxon>50 kb inversion clade</taxon>
        <taxon>NPAAA clade</taxon>
        <taxon>Hologalegina</taxon>
        <taxon>IRL clade</taxon>
        <taxon>Trifolieae</taxon>
        <taxon>Medicago</taxon>
    </lineage>
</organism>
<dbReference type="Pfam" id="PF01980">
    <property type="entry name" value="TrmO_N"/>
    <property type="match status" value="1"/>
</dbReference>
<reference evidence="4 6" key="2">
    <citation type="journal article" date="2014" name="BMC Genomics">
        <title>An improved genome release (version Mt4.0) for the model legume Medicago truncatula.</title>
        <authorList>
            <person name="Tang H."/>
            <person name="Krishnakumar V."/>
            <person name="Bidwell S."/>
            <person name="Rosen B."/>
            <person name="Chan A."/>
            <person name="Zhou S."/>
            <person name="Gentzbittel L."/>
            <person name="Childs K.L."/>
            <person name="Yandell M."/>
            <person name="Gundlach H."/>
            <person name="Mayer K.F."/>
            <person name="Schwartz D.C."/>
            <person name="Town C.D."/>
        </authorList>
    </citation>
    <scope>GENOME REANNOTATION</scope>
    <source>
        <strain evidence="4">A17</strain>
        <strain evidence="5 6">cv. Jemalong A17</strain>
    </source>
</reference>
<keyword evidence="6" id="KW-1185">Reference proteome</keyword>
<dbReference type="EnsemblPlants" id="KEH29126">
    <property type="protein sequence ID" value="KEH29126"/>
    <property type="gene ID" value="MTR_4g025750"/>
</dbReference>
<dbReference type="SUPFAM" id="SSF118196">
    <property type="entry name" value="YaeB-like"/>
    <property type="match status" value="1"/>
</dbReference>
<dbReference type="PROSITE" id="PS51668">
    <property type="entry name" value="TSAA_2"/>
    <property type="match status" value="1"/>
</dbReference>
<dbReference type="InterPro" id="IPR023370">
    <property type="entry name" value="TrmO-like_N"/>
</dbReference>
<keyword evidence="1" id="KW-0949">S-adenosyl-L-methionine</keyword>
<evidence type="ECO:0000256" key="2">
    <source>
        <dbReference type="ARBA" id="ARBA00033753"/>
    </source>
</evidence>
<sequence>MVRKHLLPIFKDQIEEGATYVMEKFMVAQNDPTSKTTDHKNKLSFMAETNFFKVRVPRLKVRRIGVFGTRSAHHPGPIGITVAKVSKPLDMYPIGLY</sequence>
<gene>
    <name evidence="4" type="ordered locus">MTR_4g025750</name>
</gene>
<dbReference type="Gene3D" id="2.40.30.70">
    <property type="entry name" value="YaeB-like"/>
    <property type="match status" value="1"/>
</dbReference>
<accession>A0A072UI40</accession>
<dbReference type="STRING" id="3880.A0A072UI40"/>
<reference evidence="4 6" key="1">
    <citation type="journal article" date="2011" name="Nature">
        <title>The Medicago genome provides insight into the evolution of rhizobial symbioses.</title>
        <authorList>
            <person name="Young N.D."/>
            <person name="Debelle F."/>
            <person name="Oldroyd G.E."/>
            <person name="Geurts R."/>
            <person name="Cannon S.B."/>
            <person name="Udvardi M.K."/>
            <person name="Benedito V.A."/>
            <person name="Mayer K.F."/>
            <person name="Gouzy J."/>
            <person name="Schoof H."/>
            <person name="Van de Peer Y."/>
            <person name="Proost S."/>
            <person name="Cook D.R."/>
            <person name="Meyers B.C."/>
            <person name="Spannagl M."/>
            <person name="Cheung F."/>
            <person name="De Mita S."/>
            <person name="Krishnakumar V."/>
            <person name="Gundlach H."/>
            <person name="Zhou S."/>
            <person name="Mudge J."/>
            <person name="Bharti A.K."/>
            <person name="Murray J.D."/>
            <person name="Naoumkina M.A."/>
            <person name="Rosen B."/>
            <person name="Silverstein K.A."/>
            <person name="Tang H."/>
            <person name="Rombauts S."/>
            <person name="Zhao P.X."/>
            <person name="Zhou P."/>
            <person name="Barbe V."/>
            <person name="Bardou P."/>
            <person name="Bechner M."/>
            <person name="Bellec A."/>
            <person name="Berger A."/>
            <person name="Berges H."/>
            <person name="Bidwell S."/>
            <person name="Bisseling T."/>
            <person name="Choisne N."/>
            <person name="Couloux A."/>
            <person name="Denny R."/>
            <person name="Deshpande S."/>
            <person name="Dai X."/>
            <person name="Doyle J.J."/>
            <person name="Dudez A.M."/>
            <person name="Farmer A.D."/>
            <person name="Fouteau S."/>
            <person name="Franken C."/>
            <person name="Gibelin C."/>
            <person name="Gish J."/>
            <person name="Goldstein S."/>
            <person name="Gonzalez A.J."/>
            <person name="Green P.J."/>
            <person name="Hallab A."/>
            <person name="Hartog M."/>
            <person name="Hua A."/>
            <person name="Humphray S.J."/>
            <person name="Jeong D.H."/>
            <person name="Jing Y."/>
            <person name="Jocker A."/>
            <person name="Kenton S.M."/>
            <person name="Kim D.J."/>
            <person name="Klee K."/>
            <person name="Lai H."/>
            <person name="Lang C."/>
            <person name="Lin S."/>
            <person name="Macmil S.L."/>
            <person name="Magdelenat G."/>
            <person name="Matthews L."/>
            <person name="McCorrison J."/>
            <person name="Monaghan E.L."/>
            <person name="Mun J.H."/>
            <person name="Najar F.Z."/>
            <person name="Nicholson C."/>
            <person name="Noirot C."/>
            <person name="O'Bleness M."/>
            <person name="Paule C.R."/>
            <person name="Poulain J."/>
            <person name="Prion F."/>
            <person name="Qin B."/>
            <person name="Qu C."/>
            <person name="Retzel E.F."/>
            <person name="Riddle C."/>
            <person name="Sallet E."/>
            <person name="Samain S."/>
            <person name="Samson N."/>
            <person name="Sanders I."/>
            <person name="Saurat O."/>
            <person name="Scarpelli C."/>
            <person name="Schiex T."/>
            <person name="Segurens B."/>
            <person name="Severin A.J."/>
            <person name="Sherrier D.J."/>
            <person name="Shi R."/>
            <person name="Sims S."/>
            <person name="Singer S.R."/>
            <person name="Sinharoy S."/>
            <person name="Sterck L."/>
            <person name="Viollet A."/>
            <person name="Wang B.B."/>
            <person name="Wang K."/>
            <person name="Wang M."/>
            <person name="Wang X."/>
            <person name="Warfsmann J."/>
            <person name="Weissenbach J."/>
            <person name="White D.D."/>
            <person name="White J.D."/>
            <person name="Wiley G.B."/>
            <person name="Wincker P."/>
            <person name="Xing Y."/>
            <person name="Yang L."/>
            <person name="Yao Z."/>
            <person name="Ying F."/>
            <person name="Zhai J."/>
            <person name="Zhou L."/>
            <person name="Zuber A."/>
            <person name="Denarie J."/>
            <person name="Dixon R.A."/>
            <person name="May G.D."/>
            <person name="Schwartz D.C."/>
            <person name="Rogers J."/>
            <person name="Quetier F."/>
            <person name="Town C.D."/>
            <person name="Roe B.A."/>
        </authorList>
    </citation>
    <scope>NUCLEOTIDE SEQUENCE [LARGE SCALE GENOMIC DNA]</scope>
    <source>
        <strain evidence="4">A17</strain>
        <strain evidence="5 6">cv. Jemalong A17</strain>
    </source>
</reference>
<evidence type="ECO:0000256" key="1">
    <source>
        <dbReference type="ARBA" id="ARBA00022691"/>
    </source>
</evidence>
<evidence type="ECO:0000313" key="4">
    <source>
        <dbReference type="EMBL" id="KEH29126.1"/>
    </source>
</evidence>
<dbReference type="EMBL" id="CM001220">
    <property type="protein sequence ID" value="KEH29126.1"/>
    <property type="molecule type" value="Genomic_DNA"/>
</dbReference>
<name>A0A072UI40_MEDTR</name>
<dbReference type="AlphaFoldDB" id="A0A072UI40"/>
<proteinExistence type="inferred from homology"/>
<dbReference type="InterPro" id="IPR036413">
    <property type="entry name" value="YaeB-like_sf"/>
</dbReference>
<evidence type="ECO:0000313" key="5">
    <source>
        <dbReference type="EnsemblPlants" id="KEH29126"/>
    </source>
</evidence>
<dbReference type="Proteomes" id="UP000002051">
    <property type="component" value="Chromosome 4"/>
</dbReference>
<reference evidence="5" key="3">
    <citation type="submission" date="2015-04" db="UniProtKB">
        <authorList>
            <consortium name="EnsemblPlants"/>
        </authorList>
    </citation>
    <scope>IDENTIFICATION</scope>
    <source>
        <strain evidence="5">cv. Jemalong A17</strain>
    </source>
</reference>
<comment type="similarity">
    <text evidence="2">Belongs to the tRNA methyltransferase O family.</text>
</comment>
<evidence type="ECO:0000259" key="3">
    <source>
        <dbReference type="PROSITE" id="PS51668"/>
    </source>
</evidence>